<accession>K1SSG1</accession>
<name>K1SSG1_9ZZZZ</name>
<gene>
    <name evidence="1" type="ORF">OBE_10030</name>
</gene>
<comment type="caution">
    <text evidence="1">The sequence shown here is derived from an EMBL/GenBank/DDBJ whole genome shotgun (WGS) entry which is preliminary data.</text>
</comment>
<evidence type="ECO:0000313" key="1">
    <source>
        <dbReference type="EMBL" id="EKC58394.1"/>
    </source>
</evidence>
<sequence length="45" mass="4803">ALALAGYKGRFTITAVDGFVRHADVATQLHNAMLDADGMRKITGE</sequence>
<reference evidence="1" key="1">
    <citation type="journal article" date="2013" name="Environ. Microbiol.">
        <title>Microbiota from the distal guts of lean and obese adolescents exhibit partial functional redundancy besides clear differences in community structure.</title>
        <authorList>
            <person name="Ferrer M."/>
            <person name="Ruiz A."/>
            <person name="Lanza F."/>
            <person name="Haange S.B."/>
            <person name="Oberbach A."/>
            <person name="Till H."/>
            <person name="Bargiela R."/>
            <person name="Campoy C."/>
            <person name="Segura M.T."/>
            <person name="Richter M."/>
            <person name="von Bergen M."/>
            <person name="Seifert J."/>
            <person name="Suarez A."/>
        </authorList>
    </citation>
    <scope>NUCLEOTIDE SEQUENCE</scope>
</reference>
<organism evidence="1">
    <name type="scientific">human gut metagenome</name>
    <dbReference type="NCBI Taxonomy" id="408170"/>
    <lineage>
        <taxon>unclassified sequences</taxon>
        <taxon>metagenomes</taxon>
        <taxon>organismal metagenomes</taxon>
    </lineage>
</organism>
<feature type="non-terminal residue" evidence="1">
    <location>
        <position position="1"/>
    </location>
</feature>
<dbReference type="AlphaFoldDB" id="K1SSG1"/>
<protein>
    <submittedName>
        <fullName evidence="1">Uncharacterized protein</fullName>
    </submittedName>
</protein>
<dbReference type="EMBL" id="AJWZ01006920">
    <property type="protein sequence ID" value="EKC58394.1"/>
    <property type="molecule type" value="Genomic_DNA"/>
</dbReference>
<proteinExistence type="predicted"/>